<sequence length="121" mass="14257">MGRAERRRTQKLEQKEKTATYNLTKAQLDVMVREKIGDELTRVKQEATDDAVNTAMVLLLTLPLEVLMDHYWTKSYAKRIPKFTERVLEYYERWQNGELDMEKLKEDLWEYGGVKLVESGG</sequence>
<evidence type="ECO:0000313" key="1">
    <source>
        <dbReference type="EMBL" id="GKH02407.1"/>
    </source>
</evidence>
<dbReference type="EMBL" id="BQNJ01000002">
    <property type="protein sequence ID" value="GKH02407.1"/>
    <property type="molecule type" value="Genomic_DNA"/>
</dbReference>
<gene>
    <name evidence="1" type="ORF">CE91St55_43880</name>
</gene>
<name>A0AA37NLI0_9FIRM</name>
<dbReference type="Proteomes" id="UP001055091">
    <property type="component" value="Unassembled WGS sequence"/>
</dbReference>
<evidence type="ECO:0000313" key="2">
    <source>
        <dbReference type="Proteomes" id="UP001055091"/>
    </source>
</evidence>
<dbReference type="AlphaFoldDB" id="A0AA37NLI0"/>
<comment type="caution">
    <text evidence="1">The sequence shown here is derived from an EMBL/GenBank/DDBJ whole genome shotgun (WGS) entry which is preliminary data.</text>
</comment>
<organism evidence="1 2">
    <name type="scientific">Hungatella hathewayi</name>
    <dbReference type="NCBI Taxonomy" id="154046"/>
    <lineage>
        <taxon>Bacteria</taxon>
        <taxon>Bacillati</taxon>
        <taxon>Bacillota</taxon>
        <taxon>Clostridia</taxon>
        <taxon>Lachnospirales</taxon>
        <taxon>Lachnospiraceae</taxon>
        <taxon>Hungatella</taxon>
    </lineage>
</organism>
<protein>
    <submittedName>
        <fullName evidence="1">Uncharacterized protein</fullName>
    </submittedName>
</protein>
<accession>A0AA37NLI0</accession>
<reference evidence="1" key="1">
    <citation type="submission" date="2022-01" db="EMBL/GenBank/DDBJ databases">
        <title>Novel bile acid biosynthetic pathways are enriched in the microbiome of centenarians.</title>
        <authorList>
            <person name="Sato Y."/>
            <person name="Atarashi K."/>
            <person name="Plichta R.D."/>
            <person name="Arai Y."/>
            <person name="Sasajima S."/>
            <person name="Kearney M.S."/>
            <person name="Suda W."/>
            <person name="Takeshita K."/>
            <person name="Sasaki T."/>
            <person name="Okamoto S."/>
            <person name="Skelly N.A."/>
            <person name="Okamura Y."/>
            <person name="Vlamakis H."/>
            <person name="Li Y."/>
            <person name="Tanoue T."/>
            <person name="Takei H."/>
            <person name="Nittono H."/>
            <person name="Narushima S."/>
            <person name="Irie J."/>
            <person name="Itoh H."/>
            <person name="Moriya K."/>
            <person name="Sugiura Y."/>
            <person name="Suematsu M."/>
            <person name="Moritoki N."/>
            <person name="Shibata S."/>
            <person name="Littman R.D."/>
            <person name="Fischbach A.M."/>
            <person name="Uwamino Y."/>
            <person name="Inoue T."/>
            <person name="Honda A."/>
            <person name="Hattori M."/>
            <person name="Murai T."/>
            <person name="Xavier J.R."/>
            <person name="Hirose N."/>
            <person name="Honda K."/>
        </authorList>
    </citation>
    <scope>NUCLEOTIDE SEQUENCE</scope>
    <source>
        <strain evidence="1">CE91-St55</strain>
    </source>
</reference>
<dbReference type="RefSeq" id="WP_244053202.1">
    <property type="nucleotide sequence ID" value="NZ_BQNJ01000002.1"/>
</dbReference>
<proteinExistence type="predicted"/>